<evidence type="ECO:0000313" key="3">
    <source>
        <dbReference type="Proteomes" id="UP000653308"/>
    </source>
</evidence>
<sequence>MPASSTPSSTPSTSLAAQATARVHEPHRQDCPWCGSTRLRNRLRTGDLRQYKPGTFTVDECRDCGHTFQNPRLTFEGLALYHRTVRGAPVDHASDALLALRSGRVRHRSAARAMLRFGEPESWLDIGTGHARFPATAREFFPYTAFDGLDPTPRVVRARSADRVEEAHVGRLTDPLIAAPLRARYDVVSMLHHLEGTPDPRAELHAALDVLRPGGHLLIETVNPRSGYAALLGRWWLGYDQPRHLHLLPPRNLRAELEAAGCTIVVLDHRPTHSPHDLSGATALALSHALPAPDTPWRALPPPPLRRHAREALLRAGIPLVAAAAAADHLLAPLARRTRLANTYRVIARKAT</sequence>
<feature type="region of interest" description="Disordered" evidence="1">
    <location>
        <begin position="1"/>
        <end position="29"/>
    </location>
</feature>
<dbReference type="GO" id="GO:0032259">
    <property type="term" value="P:methylation"/>
    <property type="evidence" value="ECO:0007669"/>
    <property type="project" value="UniProtKB-KW"/>
</dbReference>
<dbReference type="SUPFAM" id="SSF53335">
    <property type="entry name" value="S-adenosyl-L-methionine-dependent methyltransferases"/>
    <property type="match status" value="1"/>
</dbReference>
<dbReference type="Proteomes" id="UP000653308">
    <property type="component" value="Unassembled WGS sequence"/>
</dbReference>
<evidence type="ECO:0000256" key="1">
    <source>
        <dbReference type="SAM" id="MobiDB-lite"/>
    </source>
</evidence>
<dbReference type="GO" id="GO:0008168">
    <property type="term" value="F:methyltransferase activity"/>
    <property type="evidence" value="ECO:0007669"/>
    <property type="project" value="UniProtKB-KW"/>
</dbReference>
<comment type="caution">
    <text evidence="2">The sequence shown here is derived from an EMBL/GenBank/DDBJ whole genome shotgun (WGS) entry which is preliminary data.</text>
</comment>
<evidence type="ECO:0000313" key="2">
    <source>
        <dbReference type="EMBL" id="GGY52394.1"/>
    </source>
</evidence>
<accession>A0ABQ3AKE9</accession>
<reference evidence="3" key="1">
    <citation type="journal article" date="2019" name="Int. J. Syst. Evol. Microbiol.">
        <title>The Global Catalogue of Microorganisms (GCM) 10K type strain sequencing project: providing services to taxonomists for standard genome sequencing and annotation.</title>
        <authorList>
            <consortium name="The Broad Institute Genomics Platform"/>
            <consortium name="The Broad Institute Genome Sequencing Center for Infectious Disease"/>
            <person name="Wu L."/>
            <person name="Ma J."/>
        </authorList>
    </citation>
    <scope>NUCLEOTIDE SEQUENCE [LARGE SCALE GENOMIC DNA]</scope>
    <source>
        <strain evidence="3">JCM 4957</strain>
    </source>
</reference>
<dbReference type="Pfam" id="PF13489">
    <property type="entry name" value="Methyltransf_23"/>
    <property type="match status" value="1"/>
</dbReference>
<keyword evidence="2" id="KW-0808">Transferase</keyword>
<protein>
    <submittedName>
        <fullName evidence="2">Methyltransferase type 12</fullName>
    </submittedName>
</protein>
<dbReference type="EMBL" id="BMWE01000038">
    <property type="protein sequence ID" value="GGY52394.1"/>
    <property type="molecule type" value="Genomic_DNA"/>
</dbReference>
<keyword evidence="3" id="KW-1185">Reference proteome</keyword>
<dbReference type="CDD" id="cd02440">
    <property type="entry name" value="AdoMet_MTases"/>
    <property type="match status" value="1"/>
</dbReference>
<dbReference type="Gene3D" id="3.40.50.150">
    <property type="entry name" value="Vaccinia Virus protein VP39"/>
    <property type="match status" value="1"/>
</dbReference>
<gene>
    <name evidence="2" type="ORF">GCM10010384_67730</name>
</gene>
<keyword evidence="2" id="KW-0489">Methyltransferase</keyword>
<proteinExistence type="predicted"/>
<name>A0ABQ3AKE9_9ACTN</name>
<organism evidence="2 3">
    <name type="scientific">Streptomyces djakartensis</name>
    <dbReference type="NCBI Taxonomy" id="68193"/>
    <lineage>
        <taxon>Bacteria</taxon>
        <taxon>Bacillati</taxon>
        <taxon>Actinomycetota</taxon>
        <taxon>Actinomycetes</taxon>
        <taxon>Kitasatosporales</taxon>
        <taxon>Streptomycetaceae</taxon>
        <taxon>Streptomyces</taxon>
    </lineage>
</organism>
<feature type="compositionally biased region" description="Low complexity" evidence="1">
    <location>
        <begin position="1"/>
        <end position="21"/>
    </location>
</feature>
<dbReference type="InterPro" id="IPR029063">
    <property type="entry name" value="SAM-dependent_MTases_sf"/>
</dbReference>
<dbReference type="RefSeq" id="WP_190201817.1">
    <property type="nucleotide sequence ID" value="NZ_BMWE01000038.1"/>
</dbReference>